<reference evidence="17" key="1">
    <citation type="submission" date="2022-02" db="EMBL/GenBank/DDBJ databases">
        <authorList>
            <person name="King R."/>
        </authorList>
    </citation>
    <scope>NUCLEOTIDE SEQUENCE</scope>
</reference>
<keyword evidence="16" id="KW-0732">Signal</keyword>
<accession>A0A9P0N4X9</accession>
<evidence type="ECO:0000256" key="16">
    <source>
        <dbReference type="SAM" id="SignalP"/>
    </source>
</evidence>
<sequence>MWLAYVLLCRWYFPVNEQVTTCPGKWPLIGHAHKLVNKKEAFHNLMAFGEYSAKIGDVTKFYIGPMPFYVVTEPEDVSTIVNKCLDKMFVYKFIEPMLGKSLTAAEVPIWKRNRKFVELCFKQHILDDYLQLFNERAERFAETLAEDVGQGEVDLKKKITRSVLETSVMTTFGINLDGKNEMNDNYAKAINDSLNTVSDRIYKPWLIIDTIYNLSSDRKKLDKALETIFKFSKETVLLRKTEHLQRLQKKEDFNHKGGFQSVLDVILENSMTETESVFNDVELRNIMDNMILAAFDTTIYQMLYVLICIGSSPEVQDKILEDINSVLGKDKQLKSNNLSQLVYLDAVVKEAIRLYPVGPMIGRHTTAHTKLRNVTIPAESSVIVHIWGINRNKRYWGLDAEEFNPERWLDSKTMPKHQAAFATFGPGRRGCIGKTYALMYIKATVVSLLRKYKITADHKKMKVECRVMLKPLSGHLIKIEKRNK</sequence>
<evidence type="ECO:0000313" key="18">
    <source>
        <dbReference type="Proteomes" id="UP001153321"/>
    </source>
</evidence>
<dbReference type="GO" id="GO:0005789">
    <property type="term" value="C:endoplasmic reticulum membrane"/>
    <property type="evidence" value="ECO:0007669"/>
    <property type="project" value="UniProtKB-SubCell"/>
</dbReference>
<feature type="signal peptide" evidence="16">
    <location>
        <begin position="1"/>
        <end position="17"/>
    </location>
</feature>
<dbReference type="GO" id="GO:0005506">
    <property type="term" value="F:iron ion binding"/>
    <property type="evidence" value="ECO:0007669"/>
    <property type="project" value="InterPro"/>
</dbReference>
<evidence type="ECO:0000256" key="10">
    <source>
        <dbReference type="ARBA" id="ARBA00023002"/>
    </source>
</evidence>
<keyword evidence="12 15" id="KW-0503">Monooxygenase</keyword>
<dbReference type="SUPFAM" id="SSF48264">
    <property type="entry name" value="Cytochrome P450"/>
    <property type="match status" value="1"/>
</dbReference>
<dbReference type="Gene3D" id="1.10.630.10">
    <property type="entry name" value="Cytochrome P450"/>
    <property type="match status" value="1"/>
</dbReference>
<feature type="chain" id="PRO_5040221010" description="Cytochrome" evidence="16">
    <location>
        <begin position="18"/>
        <end position="484"/>
    </location>
</feature>
<comment type="similarity">
    <text evidence="5 15">Belongs to the cytochrome P450 family.</text>
</comment>
<evidence type="ECO:0000256" key="2">
    <source>
        <dbReference type="ARBA" id="ARBA00003690"/>
    </source>
</evidence>
<keyword evidence="6 14" id="KW-0349">Heme</keyword>
<dbReference type="GO" id="GO:0004497">
    <property type="term" value="F:monooxygenase activity"/>
    <property type="evidence" value="ECO:0007669"/>
    <property type="project" value="UniProtKB-KW"/>
</dbReference>
<evidence type="ECO:0008006" key="19">
    <source>
        <dbReference type="Google" id="ProtNLM"/>
    </source>
</evidence>
<evidence type="ECO:0000313" key="17">
    <source>
        <dbReference type="EMBL" id="CAH1641655.1"/>
    </source>
</evidence>
<feature type="binding site" description="axial binding residue" evidence="14">
    <location>
        <position position="431"/>
    </location>
    <ligand>
        <name>heme</name>
        <dbReference type="ChEBI" id="CHEBI:30413"/>
    </ligand>
    <ligandPart>
        <name>Fe</name>
        <dbReference type="ChEBI" id="CHEBI:18248"/>
    </ligandPart>
</feature>
<dbReference type="InterPro" id="IPR001128">
    <property type="entry name" value="Cyt_P450"/>
</dbReference>
<keyword evidence="18" id="KW-1185">Reference proteome</keyword>
<dbReference type="GO" id="GO:0020037">
    <property type="term" value="F:heme binding"/>
    <property type="evidence" value="ECO:0007669"/>
    <property type="project" value="InterPro"/>
</dbReference>
<organism evidence="17 18">
    <name type="scientific">Spodoptera littoralis</name>
    <name type="common">Egyptian cotton leafworm</name>
    <dbReference type="NCBI Taxonomy" id="7109"/>
    <lineage>
        <taxon>Eukaryota</taxon>
        <taxon>Metazoa</taxon>
        <taxon>Ecdysozoa</taxon>
        <taxon>Arthropoda</taxon>
        <taxon>Hexapoda</taxon>
        <taxon>Insecta</taxon>
        <taxon>Pterygota</taxon>
        <taxon>Neoptera</taxon>
        <taxon>Endopterygota</taxon>
        <taxon>Lepidoptera</taxon>
        <taxon>Glossata</taxon>
        <taxon>Ditrysia</taxon>
        <taxon>Noctuoidea</taxon>
        <taxon>Noctuidae</taxon>
        <taxon>Amphipyrinae</taxon>
        <taxon>Spodoptera</taxon>
    </lineage>
</organism>
<keyword evidence="10 15" id="KW-0560">Oxidoreductase</keyword>
<keyword evidence="11 14" id="KW-0408">Iron</keyword>
<evidence type="ECO:0000256" key="5">
    <source>
        <dbReference type="ARBA" id="ARBA00010617"/>
    </source>
</evidence>
<keyword evidence="8" id="KW-0256">Endoplasmic reticulum</keyword>
<dbReference type="PANTHER" id="PTHR24291:SF189">
    <property type="entry name" value="CYTOCHROME P450 4C3-RELATED"/>
    <property type="match status" value="1"/>
</dbReference>
<dbReference type="InterPro" id="IPR017972">
    <property type="entry name" value="Cyt_P450_CS"/>
</dbReference>
<dbReference type="PRINTS" id="PR00463">
    <property type="entry name" value="EP450I"/>
</dbReference>
<dbReference type="GO" id="GO:0016705">
    <property type="term" value="F:oxidoreductase activity, acting on paired donors, with incorporation or reduction of molecular oxygen"/>
    <property type="evidence" value="ECO:0007669"/>
    <property type="project" value="InterPro"/>
</dbReference>
<name>A0A9P0N4X9_SPOLI</name>
<dbReference type="Pfam" id="PF00067">
    <property type="entry name" value="p450"/>
    <property type="match status" value="1"/>
</dbReference>
<evidence type="ECO:0000256" key="6">
    <source>
        <dbReference type="ARBA" id="ARBA00022617"/>
    </source>
</evidence>
<comment type="cofactor">
    <cofactor evidence="1 14">
        <name>heme</name>
        <dbReference type="ChEBI" id="CHEBI:30413"/>
    </cofactor>
</comment>
<dbReference type="AlphaFoldDB" id="A0A9P0N4X9"/>
<dbReference type="InterPro" id="IPR002401">
    <property type="entry name" value="Cyt_P450_E_grp-I"/>
</dbReference>
<evidence type="ECO:0000256" key="8">
    <source>
        <dbReference type="ARBA" id="ARBA00022824"/>
    </source>
</evidence>
<evidence type="ECO:0000256" key="7">
    <source>
        <dbReference type="ARBA" id="ARBA00022723"/>
    </source>
</evidence>
<keyword evidence="7 14" id="KW-0479">Metal-binding</keyword>
<evidence type="ECO:0000256" key="11">
    <source>
        <dbReference type="ARBA" id="ARBA00023004"/>
    </source>
</evidence>
<evidence type="ECO:0000256" key="15">
    <source>
        <dbReference type="RuleBase" id="RU000461"/>
    </source>
</evidence>
<gene>
    <name evidence="17" type="ORF">SPLIT_LOCUS7011</name>
</gene>
<dbReference type="PROSITE" id="PS00086">
    <property type="entry name" value="CYTOCHROME_P450"/>
    <property type="match status" value="1"/>
</dbReference>
<dbReference type="InterPro" id="IPR050196">
    <property type="entry name" value="Cytochrome_P450_Monoox"/>
</dbReference>
<evidence type="ECO:0000256" key="1">
    <source>
        <dbReference type="ARBA" id="ARBA00001971"/>
    </source>
</evidence>
<dbReference type="EMBL" id="LR824554">
    <property type="protein sequence ID" value="CAH1641655.1"/>
    <property type="molecule type" value="Genomic_DNA"/>
</dbReference>
<evidence type="ECO:0000256" key="9">
    <source>
        <dbReference type="ARBA" id="ARBA00022848"/>
    </source>
</evidence>
<proteinExistence type="inferred from homology"/>
<protein>
    <recommendedName>
        <fullName evidence="19">Cytochrome</fullName>
    </recommendedName>
</protein>
<evidence type="ECO:0000256" key="12">
    <source>
        <dbReference type="ARBA" id="ARBA00023033"/>
    </source>
</evidence>
<evidence type="ECO:0000256" key="13">
    <source>
        <dbReference type="ARBA" id="ARBA00023136"/>
    </source>
</evidence>
<comment type="function">
    <text evidence="2">May be involved in the metabolism of insect hormones and in the breakdown of synthetic insecticides.</text>
</comment>
<dbReference type="Proteomes" id="UP001153321">
    <property type="component" value="Chromosome 23"/>
</dbReference>
<comment type="subcellular location">
    <subcellularLocation>
        <location evidence="4">Endoplasmic reticulum membrane</location>
        <topology evidence="4">Peripheral membrane protein</topology>
    </subcellularLocation>
    <subcellularLocation>
        <location evidence="3">Microsome membrane</location>
        <topology evidence="3">Peripheral membrane protein</topology>
    </subcellularLocation>
</comment>
<evidence type="ECO:0000256" key="4">
    <source>
        <dbReference type="ARBA" id="ARBA00004406"/>
    </source>
</evidence>
<dbReference type="PRINTS" id="PR00385">
    <property type="entry name" value="P450"/>
</dbReference>
<dbReference type="InterPro" id="IPR036396">
    <property type="entry name" value="Cyt_P450_sf"/>
</dbReference>
<evidence type="ECO:0000256" key="14">
    <source>
        <dbReference type="PIRSR" id="PIRSR602401-1"/>
    </source>
</evidence>
<keyword evidence="13" id="KW-0472">Membrane</keyword>
<keyword evidence="9" id="KW-0492">Microsome</keyword>
<dbReference type="PANTHER" id="PTHR24291">
    <property type="entry name" value="CYTOCHROME P450 FAMILY 4"/>
    <property type="match status" value="1"/>
</dbReference>
<evidence type="ECO:0000256" key="3">
    <source>
        <dbReference type="ARBA" id="ARBA00004174"/>
    </source>
</evidence>